<keyword evidence="3 4" id="KW-0520">NAD</keyword>
<dbReference type="GO" id="GO:0050136">
    <property type="term" value="F:NADH dehydrogenase (quinone) (non-electrogenic) activity"/>
    <property type="evidence" value="ECO:0007669"/>
    <property type="project" value="UniProtKB-UniRule"/>
</dbReference>
<dbReference type="eggNOG" id="COG0852">
    <property type="taxonomic scope" value="Bacteria"/>
</dbReference>
<dbReference type="NCBIfam" id="TIGR01961">
    <property type="entry name" value="NuoC_fam"/>
    <property type="match status" value="1"/>
</dbReference>
<comment type="subcellular location">
    <subcellularLocation>
        <location evidence="3">Cell membrane</location>
        <topology evidence="3">Peripheral membrane protein</topology>
        <orientation evidence="3">Cytoplasmic side</orientation>
    </subcellularLocation>
</comment>
<comment type="catalytic activity">
    <reaction evidence="3 5">
        <text>a quinone + NADH + 5 H(+)(in) = a quinol + NAD(+) + 4 H(+)(out)</text>
        <dbReference type="Rhea" id="RHEA:57888"/>
        <dbReference type="ChEBI" id="CHEBI:15378"/>
        <dbReference type="ChEBI" id="CHEBI:24646"/>
        <dbReference type="ChEBI" id="CHEBI:57540"/>
        <dbReference type="ChEBI" id="CHEBI:57945"/>
        <dbReference type="ChEBI" id="CHEBI:132124"/>
    </reaction>
</comment>
<dbReference type="InterPro" id="IPR001268">
    <property type="entry name" value="NADH_UbQ_OxRdtase_30kDa_su"/>
</dbReference>
<accession>A0A098L9C7</accession>
<dbReference type="InterPro" id="IPR010218">
    <property type="entry name" value="NADH_DH_suC"/>
</dbReference>
<dbReference type="InterPro" id="IPR037232">
    <property type="entry name" value="NADH_quin_OxRdtase_su_C/D-like"/>
</dbReference>
<dbReference type="EMBL" id="BBLT01000001">
    <property type="protein sequence ID" value="GAL83511.1"/>
    <property type="molecule type" value="Genomic_DNA"/>
</dbReference>
<dbReference type="PROSITE" id="PS00542">
    <property type="entry name" value="COMPLEX1_30K"/>
    <property type="match status" value="1"/>
</dbReference>
<evidence type="ECO:0000256" key="4">
    <source>
        <dbReference type="RuleBase" id="RU003456"/>
    </source>
</evidence>
<dbReference type="GO" id="GO:0005886">
    <property type="term" value="C:plasma membrane"/>
    <property type="evidence" value="ECO:0007669"/>
    <property type="project" value="UniProtKB-SubCell"/>
</dbReference>
<dbReference type="Pfam" id="PF00329">
    <property type="entry name" value="Complex1_30kDa"/>
    <property type="match status" value="1"/>
</dbReference>
<sequence>MEELTHQRIQEKLTEKFGDAIIKVEEPYNLLTITIKRESLLDILRFLYNDQELEFQFLTDITGVHFTAPEEVLGAVYHLHNLPKNKRIRLKAFFPKNDPVIDSATPVFSGANWMERETYDFFGIQFKGHPNLKRILNVDDLGYFPLRKEYALEDSTRTDKDDSLFGR</sequence>
<keyword evidence="8" id="KW-1185">Reference proteome</keyword>
<dbReference type="HAMAP" id="MF_01357">
    <property type="entry name" value="NDH1_NuoC"/>
    <property type="match status" value="1"/>
</dbReference>
<evidence type="ECO:0000256" key="5">
    <source>
        <dbReference type="RuleBase" id="RU003582"/>
    </source>
</evidence>
<dbReference type="OrthoDB" id="9803286at2"/>
<evidence type="ECO:0000256" key="2">
    <source>
        <dbReference type="ARBA" id="ARBA00022448"/>
    </source>
</evidence>
<comment type="similarity">
    <text evidence="1 3 4">Belongs to the complex I 30 kDa subunit family.</text>
</comment>
<dbReference type="RefSeq" id="WP_045458483.1">
    <property type="nucleotide sequence ID" value="NZ_BBLT01000001.1"/>
</dbReference>
<proteinExistence type="inferred from homology"/>
<keyword evidence="2 3" id="KW-0813">Transport</keyword>
<dbReference type="SUPFAM" id="SSF143243">
    <property type="entry name" value="Nqo5-like"/>
    <property type="match status" value="1"/>
</dbReference>
<feature type="domain" description="NADH:ubiquinone oxidoreductase 30kDa subunit" evidence="6">
    <location>
        <begin position="33"/>
        <end position="154"/>
    </location>
</feature>
<keyword evidence="3 5" id="KW-0874">Quinone</keyword>
<dbReference type="AlphaFoldDB" id="A0A098L9C7"/>
<evidence type="ECO:0000313" key="8">
    <source>
        <dbReference type="Proteomes" id="UP000030185"/>
    </source>
</evidence>
<dbReference type="STRING" id="153721.MYP_738"/>
<dbReference type="Proteomes" id="UP000030185">
    <property type="component" value="Unassembled WGS sequence"/>
</dbReference>
<dbReference type="Gene3D" id="3.30.460.80">
    <property type="entry name" value="NADH:ubiquinone oxidoreductase, 30kDa subunit"/>
    <property type="match status" value="1"/>
</dbReference>
<dbReference type="InterPro" id="IPR020396">
    <property type="entry name" value="NADH_UbQ_OxRdtase_CS"/>
</dbReference>
<gene>
    <name evidence="3" type="primary">nuoC</name>
    <name evidence="7" type="ORF">MYP_738</name>
</gene>
<keyword evidence="3" id="KW-1003">Cell membrane</keyword>
<organism evidence="7 8">
    <name type="scientific">Sporocytophaga myxococcoides</name>
    <dbReference type="NCBI Taxonomy" id="153721"/>
    <lineage>
        <taxon>Bacteria</taxon>
        <taxon>Pseudomonadati</taxon>
        <taxon>Bacteroidota</taxon>
        <taxon>Cytophagia</taxon>
        <taxon>Cytophagales</taxon>
        <taxon>Cytophagaceae</taxon>
        <taxon>Sporocytophaga</taxon>
    </lineage>
</organism>
<protein>
    <recommendedName>
        <fullName evidence="3">NADH-quinone oxidoreductase subunit C</fullName>
        <ecNumber evidence="3">7.1.1.-</ecNumber>
    </recommendedName>
    <alternativeName>
        <fullName evidence="3">NADH dehydrogenase I subunit C</fullName>
    </alternativeName>
    <alternativeName>
        <fullName evidence="3">NDH-1 subunit C</fullName>
    </alternativeName>
</protein>
<comment type="function">
    <text evidence="3">NDH-1 shuttles electrons from NADH, via FMN and iron-sulfur (Fe-S) centers, to quinones in the respiratory chain. The immediate electron acceptor for the enzyme in this species is believed to be a menaquinone. Couples the redox reaction to proton translocation (for every two electrons transferred, four hydrogen ions are translocated across the cytoplasmic membrane), and thus conserves the redox energy in a proton gradient.</text>
</comment>
<dbReference type="PANTHER" id="PTHR10884:SF14">
    <property type="entry name" value="NADH DEHYDROGENASE [UBIQUINONE] IRON-SULFUR PROTEIN 3, MITOCHONDRIAL"/>
    <property type="match status" value="1"/>
</dbReference>
<dbReference type="GO" id="GO:0048038">
    <property type="term" value="F:quinone binding"/>
    <property type="evidence" value="ECO:0007669"/>
    <property type="project" value="UniProtKB-KW"/>
</dbReference>
<dbReference type="PANTHER" id="PTHR10884">
    <property type="entry name" value="NADH DEHYDROGENASE UBIQUINONE IRON-SULFUR PROTEIN 3"/>
    <property type="match status" value="1"/>
</dbReference>
<reference evidence="7 8" key="1">
    <citation type="submission" date="2014-09" db="EMBL/GenBank/DDBJ databases">
        <title>Sporocytophaga myxococcoides PG-01 genome sequencing.</title>
        <authorList>
            <person name="Liu L."/>
            <person name="Gao P.J."/>
            <person name="Chen G.J."/>
            <person name="Wang L.S."/>
        </authorList>
    </citation>
    <scope>NUCLEOTIDE SEQUENCE [LARGE SCALE GENOMIC DNA]</scope>
    <source>
        <strain evidence="7 8">PG-01</strain>
    </source>
</reference>
<comment type="subunit">
    <text evidence="3">NDH-1 is composed of 14 different subunits. Subunits NuoB, C, D, E, F, and G constitute the peripheral sector of the complex.</text>
</comment>
<evidence type="ECO:0000313" key="7">
    <source>
        <dbReference type="EMBL" id="GAL83511.1"/>
    </source>
</evidence>
<comment type="caution">
    <text evidence="7">The sequence shown here is derived from an EMBL/GenBank/DDBJ whole genome shotgun (WGS) entry which is preliminary data.</text>
</comment>
<evidence type="ECO:0000256" key="3">
    <source>
        <dbReference type="HAMAP-Rule" id="MF_01357"/>
    </source>
</evidence>
<name>A0A098L9C7_9BACT</name>
<evidence type="ECO:0000259" key="6">
    <source>
        <dbReference type="Pfam" id="PF00329"/>
    </source>
</evidence>
<dbReference type="EC" id="7.1.1.-" evidence="3"/>
<evidence type="ECO:0000256" key="1">
    <source>
        <dbReference type="ARBA" id="ARBA00007569"/>
    </source>
</evidence>
<keyword evidence="3 4" id="KW-1278">Translocase</keyword>
<keyword evidence="3" id="KW-0472">Membrane</keyword>
<dbReference type="GO" id="GO:0008137">
    <property type="term" value="F:NADH dehydrogenase (ubiquinone) activity"/>
    <property type="evidence" value="ECO:0007669"/>
    <property type="project" value="InterPro"/>
</dbReference>